<dbReference type="InterPro" id="IPR032817">
    <property type="entry name" value="Mon2_C"/>
</dbReference>
<dbReference type="Pfam" id="PF12783">
    <property type="entry name" value="Sec7-like_HUS"/>
    <property type="match status" value="1"/>
</dbReference>
<dbReference type="EMBL" id="JAKJXP020000020">
    <property type="protein sequence ID" value="KAK7754545.1"/>
    <property type="molecule type" value="Genomic_DNA"/>
</dbReference>
<name>A0AAN9USR9_9PEZI</name>
<accession>A0AAN9USR9</accession>
<dbReference type="InterPro" id="IPR016024">
    <property type="entry name" value="ARM-type_fold"/>
</dbReference>
<feature type="domain" description="Mon2/Sec7/BIG1-like HUS" evidence="6">
    <location>
        <begin position="199"/>
        <end position="352"/>
    </location>
</feature>
<keyword evidence="2" id="KW-0813">Transport</keyword>
<evidence type="ECO:0000256" key="3">
    <source>
        <dbReference type="ARBA" id="ARBA00022927"/>
    </source>
</evidence>
<dbReference type="GO" id="GO:0005794">
    <property type="term" value="C:Golgi apparatus"/>
    <property type="evidence" value="ECO:0007669"/>
    <property type="project" value="UniProtKB-ARBA"/>
</dbReference>
<gene>
    <name evidence="9" type="primary">MON2</name>
    <name evidence="9" type="ORF">SLS62_003566</name>
</gene>
<evidence type="ECO:0000259" key="6">
    <source>
        <dbReference type="Pfam" id="PF12783"/>
    </source>
</evidence>
<dbReference type="Proteomes" id="UP001320420">
    <property type="component" value="Unassembled WGS sequence"/>
</dbReference>
<dbReference type="Pfam" id="PF16213">
    <property type="entry name" value="DCB"/>
    <property type="match status" value="1"/>
</dbReference>
<feature type="compositionally biased region" description="Low complexity" evidence="5">
    <location>
        <begin position="1632"/>
        <end position="1644"/>
    </location>
</feature>
<comment type="similarity">
    <text evidence="1">Belongs to the MON2 family.</text>
</comment>
<dbReference type="InterPro" id="IPR032691">
    <property type="entry name" value="Mon2/Sec7/BIG1-like_HUS"/>
</dbReference>
<dbReference type="GO" id="GO:0015031">
    <property type="term" value="P:protein transport"/>
    <property type="evidence" value="ECO:0007669"/>
    <property type="project" value="UniProtKB-KW"/>
</dbReference>
<feature type="region of interest" description="Disordered" evidence="5">
    <location>
        <begin position="1623"/>
        <end position="1685"/>
    </location>
</feature>
<feature type="compositionally biased region" description="Pro residues" evidence="5">
    <location>
        <begin position="1675"/>
        <end position="1685"/>
    </location>
</feature>
<feature type="compositionally biased region" description="Polar residues" evidence="5">
    <location>
        <begin position="813"/>
        <end position="824"/>
    </location>
</feature>
<evidence type="ECO:0000256" key="1">
    <source>
        <dbReference type="ARBA" id="ARBA00008144"/>
    </source>
</evidence>
<evidence type="ECO:0000256" key="4">
    <source>
        <dbReference type="SAM" id="Coils"/>
    </source>
</evidence>
<organism evidence="9 10">
    <name type="scientific">Diatrype stigma</name>
    <dbReference type="NCBI Taxonomy" id="117547"/>
    <lineage>
        <taxon>Eukaryota</taxon>
        <taxon>Fungi</taxon>
        <taxon>Dikarya</taxon>
        <taxon>Ascomycota</taxon>
        <taxon>Pezizomycotina</taxon>
        <taxon>Sordariomycetes</taxon>
        <taxon>Xylariomycetidae</taxon>
        <taxon>Xylariales</taxon>
        <taxon>Diatrypaceae</taxon>
        <taxon>Diatrype</taxon>
    </lineage>
</organism>
<proteinExistence type="inferred from homology"/>
<feature type="region of interest" description="Disordered" evidence="5">
    <location>
        <begin position="476"/>
        <end position="515"/>
    </location>
</feature>
<evidence type="ECO:0000256" key="2">
    <source>
        <dbReference type="ARBA" id="ARBA00022448"/>
    </source>
</evidence>
<dbReference type="SUPFAM" id="SSF48371">
    <property type="entry name" value="ARM repeat"/>
    <property type="match status" value="1"/>
</dbReference>
<keyword evidence="10" id="KW-1185">Reference proteome</keyword>
<dbReference type="PANTHER" id="PTHR10663">
    <property type="entry name" value="GUANYL-NUCLEOTIDE EXCHANGE FACTOR"/>
    <property type="match status" value="1"/>
</dbReference>
<evidence type="ECO:0000259" key="8">
    <source>
        <dbReference type="Pfam" id="PF16213"/>
    </source>
</evidence>
<feature type="coiled-coil region" evidence="4">
    <location>
        <begin position="7"/>
        <end position="41"/>
    </location>
</feature>
<comment type="caution">
    <text evidence="9">The sequence shown here is derived from an EMBL/GenBank/DDBJ whole genome shotgun (WGS) entry which is preliminary data.</text>
</comment>
<evidence type="ECO:0000256" key="5">
    <source>
        <dbReference type="SAM" id="MobiDB-lite"/>
    </source>
</evidence>
<evidence type="ECO:0000313" key="9">
    <source>
        <dbReference type="EMBL" id="KAK7754545.1"/>
    </source>
</evidence>
<feature type="domain" description="Mon2/Sec7/BIG1-like dimerisation and cyclophilin-binding" evidence="8">
    <location>
        <begin position="4"/>
        <end position="174"/>
    </location>
</feature>
<dbReference type="Pfam" id="PF16206">
    <property type="entry name" value="Mon2_C"/>
    <property type="match status" value="1"/>
</dbReference>
<keyword evidence="3" id="KW-0653">Protein transport</keyword>
<feature type="domain" description="Mon2 C-terminal" evidence="7">
    <location>
        <begin position="1011"/>
        <end position="1240"/>
    </location>
</feature>
<feature type="region of interest" description="Disordered" evidence="5">
    <location>
        <begin position="781"/>
        <end position="824"/>
    </location>
</feature>
<reference evidence="9 10" key="1">
    <citation type="submission" date="2024-02" db="EMBL/GenBank/DDBJ databases">
        <title>De novo assembly and annotation of 12 fungi associated with fruit tree decline syndrome in Ontario, Canada.</title>
        <authorList>
            <person name="Sulman M."/>
            <person name="Ellouze W."/>
            <person name="Ilyukhin E."/>
        </authorList>
    </citation>
    <scope>NUCLEOTIDE SEQUENCE [LARGE SCALE GENOMIC DNA]</scope>
    <source>
        <strain evidence="9 10">M11/M66-122</strain>
    </source>
</reference>
<evidence type="ECO:0000259" key="7">
    <source>
        <dbReference type="Pfam" id="PF16206"/>
    </source>
</evidence>
<keyword evidence="4" id="KW-0175">Coiled coil</keyword>
<feature type="compositionally biased region" description="Low complexity" evidence="5">
    <location>
        <begin position="1660"/>
        <end position="1674"/>
    </location>
</feature>
<feature type="compositionally biased region" description="Low complexity" evidence="5">
    <location>
        <begin position="786"/>
        <end position="803"/>
    </location>
</feature>
<evidence type="ECO:0000313" key="10">
    <source>
        <dbReference type="Proteomes" id="UP001320420"/>
    </source>
</evidence>
<dbReference type="InterPro" id="IPR032629">
    <property type="entry name" value="DCB_dom"/>
</dbReference>
<protein>
    <submittedName>
        <fullName evidence="9">Endocytosis and vacuole integrity protein</fullName>
    </submittedName>
</protein>
<feature type="compositionally biased region" description="Pro residues" evidence="5">
    <location>
        <begin position="1645"/>
        <end position="1659"/>
    </location>
</feature>
<dbReference type="PANTHER" id="PTHR10663:SF333">
    <property type="entry name" value="PROTEIN MON2 HOMOLOG"/>
    <property type="match status" value="1"/>
</dbReference>
<sequence length="1812" mass="197180">MTTQLLANELTNLIQESKRKHNDLRQAAEKSLEELRNIRGNEAQVAAELSQKVNFVNPFVIACGTKNVKFTSIAIVCLLRLIVVSALPRSKLNYILEALREATSAGVDAQLKILQALPTLLQNYSTDIQGDLLITALNICFILQTSKNGIINNTSAATLQQLVVSVFEKVVAEDKSPSDDNYIGDAPTQDGAVNLRAAAMDAYHVFKDICLMTENQRPEYLRFSGLPQTFGLELIESVLTSHASIFSSHPEQAHILRTQVMPFITKSLTAKQNFATSVRLVRILYTLLRRHLGVLSSEGGAALEILTQILDQESAVWKRALCMEVFRGIFAEPGLLRRIFMLYDAKEGERDVLKNVTATFVRISTEKPQVIGLAHQSTIPVANPYSSMGAPTDQAMLEASGVTGIISGSVGAEGHNVGISSQWSMVRVPYIDQLDKTEAPQIPESYIYALTLSCITSLSEGLAKFILPLTVPGETRTRRRNIKQQDSRSDSPGPGEGSGTETPRGKIERSGSFKRNPVPVNPLALTDHPLYSEVKVCADIIEECWPAILATCSTFLYAALDSEYYHGLVRAFQKFAHVAGLLQLATPRDAFLTTLGKAAVPPNTFTACLNAGSSKQPATPTTDTPSSLLSNARGLLSVDNLVTPVGAAGERQRQASMDASVTPQTLNTRNLLCLRALINLGIALGPTLGSSWRIILETLQQADFILFTTGKSPGRTPIAASKTSDARADSEASSLLANFNIEVRSVETAASRLLESTIDFPNNSFLETVDAACHLLDRQVEPAPEPSSRPQSSASSTHSQQRPGGQHRRLPSLTGTSSSGPNQEDQFALAKIGHIANINIERLLMYPPEVSGWQRLTSQFIMTLSSSSINPSVRSRAADILVQLVLDAAKAATGLKDEARGKIQLRLLEAFRGSLYPLQQDNRQTSVADHATDVDIHKIILEGLKSLLEGCGESLVAGWEITFEIIDSIFLKRRSASGGMPSIDEEPTRLATRSSKLIRSAFNSLQLICSDFLSSLPNPCFLILVDTLYKFCSQDDDLNIALTTVTFFWVLSDNLSGKSKSLPITESLFGTADESTLVETASHADNASSDAALWMLLLLRLTTVTADERLELRNSAIQTLLRIFDAYGDKLSSEAWSVCIKSVIFKLLSSIEKELNNLGGPQISEQYRRDWYETAVVVLTGISDLLANYLDVLTVHPTFNSYWQQLLGHFATLLDFRVLEINTATFKALAQILSHSQNGAEQNFNKTTLDLAWGLWSRGIPIADTTAERDNTRVADNQACLLAHVAALREVYRLIQADLTVEHVRRMLTLLNEATQAATPGAFVNDIDYTTPLQGQVLDVLKMLRADIPGAPASLILETSAFVSLAFSGANTVAETSGPRKRTFVAMSKASMEILQSLITKHASDPDIYHSGAVLAALTSLSKPVVLKYQFPIFTNKGVQPWRQATTSVLTILEATLPQLRILDIQPPTIQGIWQMVVTIANGVTSAECDAVSEKINIKDDEEFDIASFLKLHNLVLPSLGAEVVPEKTRRAFAESLFRMSIIHAPAPTEHALVYGGSNDGNGESEEAVGLTDLYKPRRGRTIDPPPAKREKMCYVCLDEIFTLVSSYEEVNTPHIMIQPPTPAFPPPGMLSSNSNSNSNSNAPILPPTTYKPPPPHPSPLRSHPTTTFTTPANPTTPAPPPPAIPPPLSESAAHALHARLARTAAPYLILRAALTLRAYAADQPLRGRMPQPLSQRRELGTVLMSLTRLRNEPDAIPDTPNVDSEGRKHLLRLYPLLVRAAGVAGRAGDGEVLGLLEGALDVVGGEFGLGD</sequence>